<sequence length="330" mass="37622">MFRMANETKYCTMCHAWHPLIMFSQRQRNVAWAPPTNASSDSGSAQSDREDGAVCIMAEGGVAICPHLTVSLETMREWHEAVFRDRSMGRSWPWRCELCFQDLEEPFRSAAAQPAATYIPSRDSRPHRKVMGNAYLQWTMPLQIDAATVLGGDWKSLQDDGDATGTKSRSEHIEKLEAALAKAAETYNDLLCPHVRFDDPYTLQDFARHSAQTLKDFRNGHTWSCRLWMDGWVQMHPTGMDWLGDRIDLCKTCSAGPWNRSFGVRTVPGAQWEYQWVLSEHGGLSLQRQLDRAYEAWRRMLSPASYGLDTDTELRHVTWCPDKRCANGQG</sequence>
<dbReference type="EMBL" id="JAQQWK010000006">
    <property type="protein sequence ID" value="KAK8040091.1"/>
    <property type="molecule type" value="Genomic_DNA"/>
</dbReference>
<reference evidence="1 2" key="1">
    <citation type="submission" date="2023-01" db="EMBL/GenBank/DDBJ databases">
        <title>Analysis of 21 Apiospora genomes using comparative genomics revels a genus with tremendous synthesis potential of carbohydrate active enzymes and secondary metabolites.</title>
        <authorList>
            <person name="Sorensen T."/>
        </authorList>
    </citation>
    <scope>NUCLEOTIDE SEQUENCE [LARGE SCALE GENOMIC DNA]</scope>
    <source>
        <strain evidence="1 2">CBS 33761</strain>
    </source>
</reference>
<organism evidence="1 2">
    <name type="scientific">Apiospora rasikravindrae</name>
    <dbReference type="NCBI Taxonomy" id="990691"/>
    <lineage>
        <taxon>Eukaryota</taxon>
        <taxon>Fungi</taxon>
        <taxon>Dikarya</taxon>
        <taxon>Ascomycota</taxon>
        <taxon>Pezizomycotina</taxon>
        <taxon>Sordariomycetes</taxon>
        <taxon>Xylariomycetidae</taxon>
        <taxon>Amphisphaeriales</taxon>
        <taxon>Apiosporaceae</taxon>
        <taxon>Apiospora</taxon>
    </lineage>
</organism>
<evidence type="ECO:0000313" key="1">
    <source>
        <dbReference type="EMBL" id="KAK8040091.1"/>
    </source>
</evidence>
<dbReference type="Proteomes" id="UP001444661">
    <property type="component" value="Unassembled WGS sequence"/>
</dbReference>
<evidence type="ECO:0000313" key="2">
    <source>
        <dbReference type="Proteomes" id="UP001444661"/>
    </source>
</evidence>
<comment type="caution">
    <text evidence="1">The sequence shown here is derived from an EMBL/GenBank/DDBJ whole genome shotgun (WGS) entry which is preliminary data.</text>
</comment>
<protein>
    <submittedName>
        <fullName evidence="1">Uncharacterized protein</fullName>
    </submittedName>
</protein>
<name>A0ABR1T0I7_9PEZI</name>
<gene>
    <name evidence="1" type="ORF">PG993_008502</name>
</gene>
<accession>A0ABR1T0I7</accession>
<proteinExistence type="predicted"/>
<keyword evidence="2" id="KW-1185">Reference proteome</keyword>